<reference evidence="1 2" key="1">
    <citation type="submission" date="2019-10" db="EMBL/GenBank/DDBJ databases">
        <title>Poseidonibacter ostreae sp. nov., isolated from the gut of the Ostrea denselamellosa.</title>
        <authorList>
            <person name="Choi A."/>
        </authorList>
    </citation>
    <scope>NUCLEOTIDE SEQUENCE [LARGE SCALE GENOMIC DNA]</scope>
    <source>
        <strain evidence="1 2">SJOD-M-33</strain>
    </source>
</reference>
<evidence type="ECO:0000313" key="1">
    <source>
        <dbReference type="EMBL" id="KAB7891285.1"/>
    </source>
</evidence>
<dbReference type="Proteomes" id="UP000472839">
    <property type="component" value="Unassembled WGS sequence"/>
</dbReference>
<evidence type="ECO:0008006" key="3">
    <source>
        <dbReference type="Google" id="ProtNLM"/>
    </source>
</evidence>
<comment type="caution">
    <text evidence="1">The sequence shown here is derived from an EMBL/GenBank/DDBJ whole genome shotgun (WGS) entry which is preliminary data.</text>
</comment>
<dbReference type="RefSeq" id="WP_152279387.1">
    <property type="nucleotide sequence ID" value="NZ_WFKK01000001.1"/>
</dbReference>
<sequence>MSAKEKTPKIKKIVVGNTKGGCGKSTIAQHSLPYYFYELNKGFTDLKLNIFEIDATNMSRDSYYTHSCANYNYNKLNDSEELKDIFIESFFDDEEGFIFDIGGGRDSIETIESLLEVESGIDDFLFIIPFFLSEDSFSGAFEVYEKIFSKSPNANILFVLNKAPYVLDSGRVPHKLYLTDEDILKEIQALGIDTSKIIDNKIPLTYIPEFIETLPNHLFTAKGCCLDFCEELLNGATANELRANIKEASKDISEDKKVQMKYYKEEVKVVQRKADLYSFLLYSKPFFDKIRSFK</sequence>
<organism evidence="1 2">
    <name type="scientific">Poseidonibacter ostreae</name>
    <dbReference type="NCBI Taxonomy" id="2654171"/>
    <lineage>
        <taxon>Bacteria</taxon>
        <taxon>Pseudomonadati</taxon>
        <taxon>Campylobacterota</taxon>
        <taxon>Epsilonproteobacteria</taxon>
        <taxon>Campylobacterales</taxon>
        <taxon>Arcobacteraceae</taxon>
        <taxon>Poseidonibacter</taxon>
    </lineage>
</organism>
<dbReference type="AlphaFoldDB" id="A0A6L4WWR7"/>
<name>A0A6L4WWR7_9BACT</name>
<proteinExistence type="predicted"/>
<dbReference type="EMBL" id="WFKK01000001">
    <property type="protein sequence ID" value="KAB7891285.1"/>
    <property type="molecule type" value="Genomic_DNA"/>
</dbReference>
<dbReference type="InterPro" id="IPR027417">
    <property type="entry name" value="P-loop_NTPase"/>
</dbReference>
<gene>
    <name evidence="1" type="ORF">GBG19_00180</name>
</gene>
<dbReference type="Gene3D" id="3.40.50.300">
    <property type="entry name" value="P-loop containing nucleotide triphosphate hydrolases"/>
    <property type="match status" value="1"/>
</dbReference>
<protein>
    <recommendedName>
        <fullName evidence="3">ParA family protein</fullName>
    </recommendedName>
</protein>
<accession>A0A6L4WWR7</accession>
<evidence type="ECO:0000313" key="2">
    <source>
        <dbReference type="Proteomes" id="UP000472839"/>
    </source>
</evidence>